<feature type="transmembrane region" description="Helical" evidence="6">
    <location>
        <begin position="124"/>
        <end position="149"/>
    </location>
</feature>
<dbReference type="GO" id="GO:0005886">
    <property type="term" value="C:plasma membrane"/>
    <property type="evidence" value="ECO:0007669"/>
    <property type="project" value="UniProtKB-SubCell"/>
</dbReference>
<dbReference type="PANTHER" id="PTHR33885:SF3">
    <property type="entry name" value="PHAGE SHOCK PROTEIN C"/>
    <property type="match status" value="1"/>
</dbReference>
<evidence type="ECO:0000313" key="8">
    <source>
        <dbReference type="EMBL" id="VAX24625.1"/>
    </source>
</evidence>
<feature type="transmembrane region" description="Helical" evidence="6">
    <location>
        <begin position="170"/>
        <end position="190"/>
    </location>
</feature>
<protein>
    <recommendedName>
        <fullName evidence="7">Phage shock protein PspC N-terminal domain-containing protein</fullName>
    </recommendedName>
</protein>
<dbReference type="InterPro" id="IPR052027">
    <property type="entry name" value="PspC"/>
</dbReference>
<feature type="transmembrane region" description="Helical" evidence="6">
    <location>
        <begin position="58"/>
        <end position="80"/>
    </location>
</feature>
<dbReference type="EMBL" id="UOGD01000277">
    <property type="protein sequence ID" value="VAX24625.1"/>
    <property type="molecule type" value="Genomic_DNA"/>
</dbReference>
<feature type="transmembrane region" description="Helical" evidence="6">
    <location>
        <begin position="101"/>
        <end position="118"/>
    </location>
</feature>
<dbReference type="PANTHER" id="PTHR33885">
    <property type="entry name" value="PHAGE SHOCK PROTEIN C"/>
    <property type="match status" value="1"/>
</dbReference>
<dbReference type="Pfam" id="PF04024">
    <property type="entry name" value="PspC"/>
    <property type="match status" value="2"/>
</dbReference>
<proteinExistence type="predicted"/>
<accession>A0A3B1CZ56</accession>
<evidence type="ECO:0000256" key="6">
    <source>
        <dbReference type="SAM" id="Phobius"/>
    </source>
</evidence>
<evidence type="ECO:0000256" key="3">
    <source>
        <dbReference type="ARBA" id="ARBA00022692"/>
    </source>
</evidence>
<keyword evidence="5 6" id="KW-0472">Membrane</keyword>
<dbReference type="AlphaFoldDB" id="A0A3B1CZ56"/>
<keyword evidence="2" id="KW-1003">Cell membrane</keyword>
<gene>
    <name evidence="8" type="ORF">MNBD_IGNAVI01-1725</name>
</gene>
<feature type="domain" description="Phage shock protein PspC N-terminal" evidence="7">
    <location>
        <begin position="27"/>
        <end position="83"/>
    </location>
</feature>
<evidence type="ECO:0000256" key="5">
    <source>
        <dbReference type="ARBA" id="ARBA00023136"/>
    </source>
</evidence>
<evidence type="ECO:0000256" key="2">
    <source>
        <dbReference type="ARBA" id="ARBA00022475"/>
    </source>
</evidence>
<organism evidence="8">
    <name type="scientific">hydrothermal vent metagenome</name>
    <dbReference type="NCBI Taxonomy" id="652676"/>
    <lineage>
        <taxon>unclassified sequences</taxon>
        <taxon>metagenomes</taxon>
        <taxon>ecological metagenomes</taxon>
    </lineage>
</organism>
<evidence type="ECO:0000259" key="7">
    <source>
        <dbReference type="Pfam" id="PF04024"/>
    </source>
</evidence>
<name>A0A3B1CZ56_9ZZZZ</name>
<comment type="subcellular location">
    <subcellularLocation>
        <location evidence="1">Cell membrane</location>
        <topology evidence="1">Single-pass membrane protein</topology>
    </subcellularLocation>
</comment>
<evidence type="ECO:0000256" key="4">
    <source>
        <dbReference type="ARBA" id="ARBA00022989"/>
    </source>
</evidence>
<dbReference type="InterPro" id="IPR007168">
    <property type="entry name" value="Phageshock_PspC_N"/>
</dbReference>
<sequence length="228" mass="25782">MQNTFDEKPKPEKGYNLFDDDVPYEKKRLLRSKDNRIFFGVCGGLAEYYEVSKTLVRLLFAIAVMFGGLGAAVYLILLVFTPSKDPKEKIEISHRAQHKNAKALFGIVLITVGLYSIILPTNFFPLAFIVYIPMKAIAPIIFLAAGVWIQKYYRSGKNENLEHKFYRPTRGRLLMGVCAGLAEYLGAYVIVVRLLFVVFAFATMGIGVLLYFLIAYLSKQKSVVTIEQ</sequence>
<keyword evidence="3 6" id="KW-0812">Transmembrane</keyword>
<reference evidence="8" key="1">
    <citation type="submission" date="2018-06" db="EMBL/GenBank/DDBJ databases">
        <authorList>
            <person name="Zhirakovskaya E."/>
        </authorList>
    </citation>
    <scope>NUCLEOTIDE SEQUENCE</scope>
</reference>
<evidence type="ECO:0000256" key="1">
    <source>
        <dbReference type="ARBA" id="ARBA00004162"/>
    </source>
</evidence>
<feature type="transmembrane region" description="Helical" evidence="6">
    <location>
        <begin position="196"/>
        <end position="217"/>
    </location>
</feature>
<keyword evidence="4 6" id="KW-1133">Transmembrane helix</keyword>
<feature type="domain" description="Phage shock protein PspC N-terminal" evidence="7">
    <location>
        <begin position="164"/>
        <end position="217"/>
    </location>
</feature>